<evidence type="ECO:0000256" key="5">
    <source>
        <dbReference type="ARBA" id="ARBA00023239"/>
    </source>
</evidence>
<dbReference type="CDD" id="cd08010">
    <property type="entry name" value="MltG_like"/>
    <property type="match status" value="1"/>
</dbReference>
<gene>
    <name evidence="7 8" type="primary">mltG</name>
    <name evidence="8" type="ORF">H8699_05580</name>
</gene>
<evidence type="ECO:0000256" key="1">
    <source>
        <dbReference type="ARBA" id="ARBA00022475"/>
    </source>
</evidence>
<comment type="caution">
    <text evidence="8">The sequence shown here is derived from an EMBL/GenBank/DDBJ whole genome shotgun (WGS) entry which is preliminary data.</text>
</comment>
<dbReference type="InterPro" id="IPR003770">
    <property type="entry name" value="MLTG-like"/>
</dbReference>
<dbReference type="RefSeq" id="WP_249284834.1">
    <property type="nucleotide sequence ID" value="NZ_JACRSO010000002.1"/>
</dbReference>
<keyword evidence="4 7" id="KW-0472">Membrane</keyword>
<evidence type="ECO:0000256" key="3">
    <source>
        <dbReference type="ARBA" id="ARBA00022989"/>
    </source>
</evidence>
<dbReference type="Gene3D" id="3.30.160.60">
    <property type="entry name" value="Classic Zinc Finger"/>
    <property type="match status" value="1"/>
</dbReference>
<evidence type="ECO:0000313" key="9">
    <source>
        <dbReference type="Proteomes" id="UP000654279"/>
    </source>
</evidence>
<comment type="catalytic activity">
    <reaction evidence="7">
        <text>a peptidoglycan chain = a peptidoglycan chain with N-acetyl-1,6-anhydromuramyl-[peptide] at the reducing end + a peptidoglycan chain with N-acetylglucosamine at the non-reducing end.</text>
        <dbReference type="EC" id="4.2.2.29"/>
    </reaction>
</comment>
<keyword evidence="3 7" id="KW-1133">Transmembrane helix</keyword>
<keyword evidence="6 7" id="KW-0961">Cell wall biogenesis/degradation</keyword>
<comment type="subcellular location">
    <subcellularLocation>
        <location evidence="7">Cell membrane</location>
        <topology evidence="7">Single-pass membrane protein</topology>
    </subcellularLocation>
</comment>
<reference evidence="8" key="1">
    <citation type="submission" date="2020-08" db="EMBL/GenBank/DDBJ databases">
        <title>Genome public.</title>
        <authorList>
            <person name="Liu C."/>
            <person name="Sun Q."/>
        </authorList>
    </citation>
    <scope>NUCLEOTIDE SEQUENCE</scope>
    <source>
        <strain evidence="8">NSJ-44</strain>
    </source>
</reference>
<protein>
    <recommendedName>
        <fullName evidence="7">Endolytic murein transglycosylase</fullName>
        <ecNumber evidence="7">4.2.2.29</ecNumber>
    </recommendedName>
    <alternativeName>
        <fullName evidence="7">Peptidoglycan lytic transglycosylase</fullName>
    </alternativeName>
    <alternativeName>
        <fullName evidence="7">Peptidoglycan polymerization terminase</fullName>
    </alternativeName>
</protein>
<accession>A0A926HN90</accession>
<evidence type="ECO:0000256" key="2">
    <source>
        <dbReference type="ARBA" id="ARBA00022692"/>
    </source>
</evidence>
<keyword evidence="5 7" id="KW-0456">Lyase</keyword>
<dbReference type="GO" id="GO:0008932">
    <property type="term" value="F:lytic endotransglycosylase activity"/>
    <property type="evidence" value="ECO:0007669"/>
    <property type="project" value="UniProtKB-UniRule"/>
</dbReference>
<dbReference type="Pfam" id="PF02618">
    <property type="entry name" value="YceG"/>
    <property type="match status" value="1"/>
</dbReference>
<proteinExistence type="inferred from homology"/>
<keyword evidence="2 7" id="KW-0812">Transmembrane</keyword>
<evidence type="ECO:0000256" key="7">
    <source>
        <dbReference type="HAMAP-Rule" id="MF_02065"/>
    </source>
</evidence>
<dbReference type="EMBL" id="JACRSO010000002">
    <property type="protein sequence ID" value="MBC8528891.1"/>
    <property type="molecule type" value="Genomic_DNA"/>
</dbReference>
<dbReference type="PANTHER" id="PTHR30518:SF2">
    <property type="entry name" value="ENDOLYTIC MUREIN TRANSGLYCOSYLASE"/>
    <property type="match status" value="1"/>
</dbReference>
<dbReference type="HAMAP" id="MF_02065">
    <property type="entry name" value="MltG"/>
    <property type="match status" value="1"/>
</dbReference>
<comment type="function">
    <text evidence="7">Functions as a peptidoglycan terminase that cleaves nascent peptidoglycan strands endolytically to terminate their elongation.</text>
</comment>
<dbReference type="AlphaFoldDB" id="A0A926HN90"/>
<comment type="similarity">
    <text evidence="7">Belongs to the transglycosylase MltG family.</text>
</comment>
<organism evidence="8 9">
    <name type="scientific">Luoshenia tenuis</name>
    <dbReference type="NCBI Taxonomy" id="2763654"/>
    <lineage>
        <taxon>Bacteria</taxon>
        <taxon>Bacillati</taxon>
        <taxon>Bacillota</taxon>
        <taxon>Clostridia</taxon>
        <taxon>Christensenellales</taxon>
        <taxon>Christensenellaceae</taxon>
        <taxon>Luoshenia</taxon>
    </lineage>
</organism>
<keyword evidence="1 7" id="KW-1003">Cell membrane</keyword>
<feature type="transmembrane region" description="Helical" evidence="7">
    <location>
        <begin position="21"/>
        <end position="43"/>
    </location>
</feature>
<dbReference type="GO" id="GO:0009252">
    <property type="term" value="P:peptidoglycan biosynthetic process"/>
    <property type="evidence" value="ECO:0007669"/>
    <property type="project" value="UniProtKB-UniRule"/>
</dbReference>
<dbReference type="EC" id="4.2.2.29" evidence="7"/>
<feature type="site" description="Important for catalytic activity" evidence="7">
    <location>
        <position position="251"/>
    </location>
</feature>
<evidence type="ECO:0000256" key="4">
    <source>
        <dbReference type="ARBA" id="ARBA00023136"/>
    </source>
</evidence>
<dbReference type="GO" id="GO:0071555">
    <property type="term" value="P:cell wall organization"/>
    <property type="evidence" value="ECO:0007669"/>
    <property type="project" value="UniProtKB-KW"/>
</dbReference>
<dbReference type="GO" id="GO:0005886">
    <property type="term" value="C:plasma membrane"/>
    <property type="evidence" value="ECO:0007669"/>
    <property type="project" value="UniProtKB-SubCell"/>
</dbReference>
<dbReference type="Gene3D" id="3.30.1490.480">
    <property type="entry name" value="Endolytic murein transglycosylase"/>
    <property type="match status" value="1"/>
</dbReference>
<sequence length="380" mass="43186">MPNRVKKEIVVSNALKQNWRWIRPLAVFVTSLSIVVCMGYFGFRYLYQHYFAPVDTGDTAPVTITLRGSVSTIAQTLKDNDLIRNAGVFKYYVDFTDRSAQLKAGEYQLSKNMTLDEIIETLAVGDGKSNVMTIRVIEGNSVEEIADSLVKQGALESKDRFLELCKDGQSFLDYEFIAALDMSEENPRKYMLEGYLFPDTYEIFIDSSEETIINKMLSRYQQIAGAYYERANELGMTMDEVTTLASLIEKEAKTDDFSKVSAVFHNRLDKNDYLQSCVTVQYVLNTKRLNLTNNDTAVDSPYNTYKNRGLPIGPITSPGENAIRAALYPDETFIAEGMYYFANKDPDSGELAFAKTLKEHNANVAQYKPLWEEADKKYQR</sequence>
<evidence type="ECO:0000313" key="8">
    <source>
        <dbReference type="EMBL" id="MBC8528891.1"/>
    </source>
</evidence>
<dbReference type="Proteomes" id="UP000654279">
    <property type="component" value="Unassembled WGS sequence"/>
</dbReference>
<keyword evidence="9" id="KW-1185">Reference proteome</keyword>
<dbReference type="PANTHER" id="PTHR30518">
    <property type="entry name" value="ENDOLYTIC MUREIN TRANSGLYCOSYLASE"/>
    <property type="match status" value="1"/>
</dbReference>
<name>A0A926HN90_9FIRM</name>
<dbReference type="NCBIfam" id="TIGR00247">
    <property type="entry name" value="endolytic transglycosylase MltG"/>
    <property type="match status" value="1"/>
</dbReference>
<evidence type="ECO:0000256" key="6">
    <source>
        <dbReference type="ARBA" id="ARBA00023316"/>
    </source>
</evidence>